<keyword evidence="7" id="KW-0378">Hydrolase</keyword>
<dbReference type="InterPro" id="IPR050358">
    <property type="entry name" value="RSE1/DDB1/CFT1"/>
</dbReference>
<dbReference type="Pfam" id="PF23726">
    <property type="entry name" value="Beta-prop_RSE1_2nd"/>
    <property type="match status" value="1"/>
</dbReference>
<dbReference type="GO" id="GO:0005681">
    <property type="term" value="C:spliceosomal complex"/>
    <property type="evidence" value="ECO:0007669"/>
    <property type="project" value="UniProtKB-KW"/>
</dbReference>
<keyword evidence="10" id="KW-0539">Nucleus</keyword>
<reference evidence="16" key="1">
    <citation type="submission" date="2021-01" db="EMBL/GenBank/DDBJ databases">
        <authorList>
            <person name="Corre E."/>
            <person name="Pelletier E."/>
            <person name="Niang G."/>
            <person name="Scheremetjew M."/>
            <person name="Finn R."/>
            <person name="Kale V."/>
            <person name="Holt S."/>
            <person name="Cochrane G."/>
            <person name="Meng A."/>
            <person name="Brown T."/>
            <person name="Cohen L."/>
        </authorList>
    </citation>
    <scope>NUCLEOTIDE SEQUENCE</scope>
    <source>
        <strain evidence="16">CCMP722</strain>
    </source>
</reference>
<dbReference type="PANTHER" id="PTHR10644">
    <property type="entry name" value="DNA REPAIR/RNA PROCESSING CPSF FAMILY"/>
    <property type="match status" value="1"/>
</dbReference>
<dbReference type="InterPro" id="IPR018846">
    <property type="entry name" value="Beta-prop_RSE1/DDB1/CPSF1_1st"/>
</dbReference>
<dbReference type="SUPFAM" id="SSF50978">
    <property type="entry name" value="WD40 repeat-like"/>
    <property type="match status" value="1"/>
</dbReference>
<dbReference type="InterPro" id="IPR036005">
    <property type="entry name" value="Creatinase/aminopeptidase-like"/>
</dbReference>
<evidence type="ECO:0000256" key="1">
    <source>
        <dbReference type="ARBA" id="ARBA00001936"/>
    </source>
</evidence>
<keyword evidence="4" id="KW-0507">mRNA processing</keyword>
<dbReference type="FunFam" id="3.90.230.10:FF:000007">
    <property type="entry name" value="Xaa-Pro aminopeptidase P"/>
    <property type="match status" value="1"/>
</dbReference>
<evidence type="ECO:0000256" key="11">
    <source>
        <dbReference type="ARBA" id="ARBA00038266"/>
    </source>
</evidence>
<comment type="similarity">
    <text evidence="11">Belongs to the RSE1 family.</text>
</comment>
<dbReference type="GO" id="GO:0006397">
    <property type="term" value="P:mRNA processing"/>
    <property type="evidence" value="ECO:0007669"/>
    <property type="project" value="UniProtKB-KW"/>
</dbReference>
<organism evidence="16">
    <name type="scientific">Pyramimonas obovata</name>
    <dbReference type="NCBI Taxonomy" id="1411642"/>
    <lineage>
        <taxon>Eukaryota</taxon>
        <taxon>Viridiplantae</taxon>
        <taxon>Chlorophyta</taxon>
        <taxon>Pyramimonadophyceae</taxon>
        <taxon>Pyramimonadales</taxon>
        <taxon>Pyramimonadaceae</taxon>
        <taxon>Pyramimonas</taxon>
        <taxon>Pyramimonas incertae sedis</taxon>
    </lineage>
</organism>
<dbReference type="InterPro" id="IPR033740">
    <property type="entry name" value="Pept_M24B"/>
</dbReference>
<dbReference type="GO" id="GO:0005737">
    <property type="term" value="C:cytoplasm"/>
    <property type="evidence" value="ECO:0007669"/>
    <property type="project" value="UniProtKB-ARBA"/>
</dbReference>
<dbReference type="GO" id="GO:0070006">
    <property type="term" value="F:metalloaminopeptidase activity"/>
    <property type="evidence" value="ECO:0007669"/>
    <property type="project" value="InterPro"/>
</dbReference>
<dbReference type="Pfam" id="PF16188">
    <property type="entry name" value="Peptidase_M24_C"/>
    <property type="match status" value="1"/>
</dbReference>
<keyword evidence="6" id="KW-0747">Spliceosome</keyword>
<evidence type="ECO:0000259" key="12">
    <source>
        <dbReference type="Pfam" id="PF00557"/>
    </source>
</evidence>
<dbReference type="InterPro" id="IPR032416">
    <property type="entry name" value="Peptidase_M24_C"/>
</dbReference>
<dbReference type="FunFam" id="2.130.10.10:FF:000640">
    <property type="entry name" value="Splicing factor 3B subunit 3"/>
    <property type="match status" value="1"/>
</dbReference>
<dbReference type="Pfam" id="PF00557">
    <property type="entry name" value="Peptidase_M24"/>
    <property type="match status" value="1"/>
</dbReference>
<dbReference type="Pfam" id="PF10433">
    <property type="entry name" value="Beta-prop_RSE1_1st"/>
    <property type="match status" value="1"/>
</dbReference>
<evidence type="ECO:0000256" key="4">
    <source>
        <dbReference type="ARBA" id="ARBA00022664"/>
    </source>
</evidence>
<protein>
    <recommendedName>
        <fullName evidence="17">DNA damage-binding protein 1</fullName>
    </recommendedName>
</protein>
<dbReference type="CDD" id="cd01085">
    <property type="entry name" value="APP"/>
    <property type="match status" value="1"/>
</dbReference>
<feature type="domain" description="Peptidase M24 C-terminal" evidence="14">
    <location>
        <begin position="1119"/>
        <end position="1178"/>
    </location>
</feature>
<dbReference type="EMBL" id="HBFA01001719">
    <property type="protein sequence ID" value="CAD8649011.1"/>
    <property type="molecule type" value="Transcribed_RNA"/>
</dbReference>
<dbReference type="InterPro" id="IPR000994">
    <property type="entry name" value="Pept_M24"/>
</dbReference>
<feature type="domain" description="Peptidase M24" evidence="12">
    <location>
        <begin position="891"/>
        <end position="1107"/>
    </location>
</feature>
<sequence length="1186" mass="127489">MFLYNLSLQKATGCQTAVYGNFSGPKAQEIMVSRGKILELLRPDDSGKLQTVYSTEIFGVVRSLAAFRLTGAQKDYLVVGSDSGRFTVLEYSKEKNRMDVVHSETFGKSGCRRIVPGQYLAVDPKGRAAMIGACEKQKLVYVFNRDTAANLTISSPLEAHKSHTIVFAITAVDCGFDNPVFAAIELDYADADQDSSGEAASEAQKHLTFYELDLGLNHVVRKWTEPVDNGANLLLTVPGGADGPSGVLVCAENFVIYKKENHPDVRAVIPRRADLPGDRGVLIVSYATHKLKNTFFFLLQSEYGDIYKVTLEYKTQGDAEVVTELKMKYFDTIPTCAAICVLKTGFLFAGSEFGNHAMYQFAGIGDHDDDVESSSATLMETEEGFQPVFFDPRPLRNLSPIDEMPSICPLMDLQAVELPGEETATLVTACGRGPRSTVRMLKQGVSLTEMAVSPLPGHPNAVWTVKRSAADDFDSYIVVSFVNATLVLSIGDTVEEVNDSGFLGTTPSLRVGQLGEDSLMQAHPGGLRHIRADRRVNEWKTPGRKSVLKVASNHRQVVLALSGGELVYFEMEITGQLVEVDKKEMSGEISCLDVSAVPEGRQRAKFLAVGCFDNTVRILSLDPDNCLAMLATQAVAAAPESLLMLDTGIGESEQEADASMAEAATLFLNIGLQNGVLLRTEVDRVTGQLSDTRTRFLGARAPKLFSTTVRGQQAMLALSTRPWLGYLDAGRFILAPLSYELLEYASSFASEQCPEGIVAIAQSSLRIVTVERLGEAFNQTSCKLRYTPRKMCMLPAAAGADGGKSSALVVVGADHACASTAEAEAAHAAAKAAAKEAKKAIEAKAKAKAKKAGKKKAGVEAAAESAPVGVFESKTPLGLAKALKNEAELAGMREAHLRDSAAMAQFFAWLEAEVAAGRSVTEAEVGLKLIEVRGQQEGFIEESFPTIAGAGPNGAIIHYRAIAGADRSISADTMLLLDSGAQYDCGTTDVTRTMHLGEPSDHQCEAYTRVLQGNIGLDQAVFPSGLPGFMLDSFARKALWQAGLDYRHGTGHGVGAGLNVHEGPQGISPRYNNTQEMLAGMIVSNEPGYYEDGSFGIRIENLLVVSEQSTANNFGGVDFLGFNALTLIPIQAKMIKPELLAPAEVDWINAYHAKVWEAISPRVEGAALEWLRANTQPLTVAAAVAA</sequence>
<evidence type="ECO:0000256" key="2">
    <source>
        <dbReference type="ARBA" id="ARBA00004123"/>
    </source>
</evidence>
<gene>
    <name evidence="16" type="ORF">POBO1169_LOCUS842</name>
</gene>
<dbReference type="AlphaFoldDB" id="A0A7S0MU40"/>
<keyword evidence="8" id="KW-0508">mRNA splicing</keyword>
<dbReference type="InterPro" id="IPR015943">
    <property type="entry name" value="WD40/YVTN_repeat-like_dom_sf"/>
</dbReference>
<evidence type="ECO:0000313" key="16">
    <source>
        <dbReference type="EMBL" id="CAD8649011.1"/>
    </source>
</evidence>
<name>A0A7S0MU40_9CHLO</name>
<dbReference type="SUPFAM" id="SSF55920">
    <property type="entry name" value="Creatinase/aminopeptidase"/>
    <property type="match status" value="1"/>
</dbReference>
<evidence type="ECO:0000256" key="6">
    <source>
        <dbReference type="ARBA" id="ARBA00022728"/>
    </source>
</evidence>
<accession>A0A7S0MU40</accession>
<evidence type="ECO:0000259" key="14">
    <source>
        <dbReference type="Pfam" id="PF16188"/>
    </source>
</evidence>
<keyword evidence="9" id="KW-0464">Manganese</keyword>
<comment type="cofactor">
    <cofactor evidence="1">
        <name>Mn(2+)</name>
        <dbReference type="ChEBI" id="CHEBI:29035"/>
    </cofactor>
</comment>
<evidence type="ECO:0000256" key="7">
    <source>
        <dbReference type="ARBA" id="ARBA00022801"/>
    </source>
</evidence>
<feature type="domain" description="RSE1/DDB1/CPSF1 second beta-propeller" evidence="15">
    <location>
        <begin position="448"/>
        <end position="770"/>
    </location>
</feature>
<keyword evidence="5" id="KW-0479">Metal-binding</keyword>
<evidence type="ECO:0008006" key="17">
    <source>
        <dbReference type="Google" id="ProtNLM"/>
    </source>
</evidence>
<feature type="domain" description="RSE1/DDB1/CPSF1 first beta-propeller" evidence="13">
    <location>
        <begin position="15"/>
        <end position="404"/>
    </location>
</feature>
<proteinExistence type="inferred from homology"/>
<evidence type="ECO:0000259" key="13">
    <source>
        <dbReference type="Pfam" id="PF10433"/>
    </source>
</evidence>
<evidence type="ECO:0000256" key="8">
    <source>
        <dbReference type="ARBA" id="ARBA00023187"/>
    </source>
</evidence>
<dbReference type="GO" id="GO:0008380">
    <property type="term" value="P:RNA splicing"/>
    <property type="evidence" value="ECO:0007669"/>
    <property type="project" value="UniProtKB-KW"/>
</dbReference>
<evidence type="ECO:0000256" key="5">
    <source>
        <dbReference type="ARBA" id="ARBA00022723"/>
    </source>
</evidence>
<dbReference type="Gene3D" id="3.90.230.10">
    <property type="entry name" value="Creatinase/methionine aminopeptidase superfamily"/>
    <property type="match status" value="1"/>
</dbReference>
<evidence type="ECO:0000256" key="9">
    <source>
        <dbReference type="ARBA" id="ARBA00023211"/>
    </source>
</evidence>
<dbReference type="FunFam" id="2.130.10.10:FF:000031">
    <property type="entry name" value="Splicing factor 3b subunit 3"/>
    <property type="match status" value="1"/>
</dbReference>
<evidence type="ECO:0000256" key="3">
    <source>
        <dbReference type="ARBA" id="ARBA00008766"/>
    </source>
</evidence>
<evidence type="ECO:0000259" key="15">
    <source>
        <dbReference type="Pfam" id="PF23726"/>
    </source>
</evidence>
<dbReference type="Gene3D" id="2.130.10.10">
    <property type="entry name" value="YVTN repeat-like/Quinoprotein amine dehydrogenase"/>
    <property type="match status" value="2"/>
</dbReference>
<dbReference type="InterPro" id="IPR036322">
    <property type="entry name" value="WD40_repeat_dom_sf"/>
</dbReference>
<evidence type="ECO:0000256" key="10">
    <source>
        <dbReference type="ARBA" id="ARBA00023242"/>
    </source>
</evidence>
<dbReference type="GO" id="GO:0046872">
    <property type="term" value="F:metal ion binding"/>
    <property type="evidence" value="ECO:0007669"/>
    <property type="project" value="UniProtKB-KW"/>
</dbReference>
<dbReference type="InterPro" id="IPR058543">
    <property type="entry name" value="Beta-prop_RSE1/DDB1/CPSF1_2nd"/>
</dbReference>
<comment type="similarity">
    <text evidence="3">Belongs to the peptidase M24B family.</text>
</comment>
<comment type="subcellular location">
    <subcellularLocation>
        <location evidence="2">Nucleus</location>
    </subcellularLocation>
</comment>